<feature type="compositionally biased region" description="Basic and acidic residues" evidence="1">
    <location>
        <begin position="177"/>
        <end position="216"/>
    </location>
</feature>
<feature type="compositionally biased region" description="Polar residues" evidence="1">
    <location>
        <begin position="232"/>
        <end position="244"/>
    </location>
</feature>
<comment type="caution">
    <text evidence="2">The sequence shown here is derived from an EMBL/GenBank/DDBJ whole genome shotgun (WGS) entry which is preliminary data.</text>
</comment>
<keyword evidence="3" id="KW-1185">Reference proteome</keyword>
<evidence type="ECO:0000313" key="3">
    <source>
        <dbReference type="Proteomes" id="UP000308092"/>
    </source>
</evidence>
<protein>
    <submittedName>
        <fullName evidence="2">Uncharacterized protein</fullName>
    </submittedName>
</protein>
<dbReference type="VEuPathDB" id="FungiDB:EYZ11_013190"/>
<sequence length="276" mass="32106">MFWPAWQKALTPKNIQSRFRSTGIWPFNPEAVLQRFLRPGDQWPTSSSSYLSSKSVVNGDNWRFIQQMIRAAVVNYYDESAKKLSSTIHQLATENALLRLENTGLRTALSNEKMKRQRAKPLVFQLQEPDSGGAIFYSPKNIQQARELHAAKDREVELAKASKEQYRLRRQQAKEEKQRLLQERKEKRAADKVLRERQAEEKKRQKEAERVDKEAARQLQNGFKTPKRGQKKQSTTNTGQNTIDITYIAPEESPEAFVPQSRRGRQIRLPHRFCNA</sequence>
<feature type="region of interest" description="Disordered" evidence="1">
    <location>
        <begin position="177"/>
        <end position="276"/>
    </location>
</feature>
<dbReference type="AlphaFoldDB" id="A0A4S3IYD0"/>
<name>A0A4S3IYD0_9EURO</name>
<evidence type="ECO:0000256" key="1">
    <source>
        <dbReference type="SAM" id="MobiDB-lite"/>
    </source>
</evidence>
<accession>A0A4S3IYD0</accession>
<reference evidence="2 3" key="1">
    <citation type="submission" date="2019-03" db="EMBL/GenBank/DDBJ databases">
        <title>The genome sequence of a newly discovered highly antifungal drug resistant Aspergillus species, Aspergillus tanneri NIH 1004.</title>
        <authorList>
            <person name="Mounaud S."/>
            <person name="Singh I."/>
            <person name="Joardar V."/>
            <person name="Pakala S."/>
            <person name="Pakala S."/>
            <person name="Venepally P."/>
            <person name="Hoover J."/>
            <person name="Nierman W."/>
            <person name="Chung J."/>
            <person name="Losada L."/>
        </authorList>
    </citation>
    <scope>NUCLEOTIDE SEQUENCE [LARGE SCALE GENOMIC DNA]</scope>
    <source>
        <strain evidence="2 3">NIH1004</strain>
    </source>
</reference>
<feature type="compositionally biased region" description="Basic residues" evidence="1">
    <location>
        <begin position="262"/>
        <end position="276"/>
    </location>
</feature>
<proteinExistence type="predicted"/>
<evidence type="ECO:0000313" key="2">
    <source>
        <dbReference type="EMBL" id="THC87363.1"/>
    </source>
</evidence>
<organism evidence="2 3">
    <name type="scientific">Aspergillus tanneri</name>
    <dbReference type="NCBI Taxonomy" id="1220188"/>
    <lineage>
        <taxon>Eukaryota</taxon>
        <taxon>Fungi</taxon>
        <taxon>Dikarya</taxon>
        <taxon>Ascomycota</taxon>
        <taxon>Pezizomycotina</taxon>
        <taxon>Eurotiomycetes</taxon>
        <taxon>Eurotiomycetidae</taxon>
        <taxon>Eurotiales</taxon>
        <taxon>Aspergillaceae</taxon>
        <taxon>Aspergillus</taxon>
        <taxon>Aspergillus subgen. Circumdati</taxon>
    </lineage>
</organism>
<dbReference type="Proteomes" id="UP000308092">
    <property type="component" value="Unassembled WGS sequence"/>
</dbReference>
<dbReference type="EMBL" id="SOSA01001261">
    <property type="protein sequence ID" value="THC87363.1"/>
    <property type="molecule type" value="Genomic_DNA"/>
</dbReference>
<gene>
    <name evidence="2" type="ORF">EYZ11_013190</name>
</gene>